<evidence type="ECO:0000313" key="2">
    <source>
        <dbReference type="EMBL" id="OCK73372.1"/>
    </source>
</evidence>
<dbReference type="Proteomes" id="UP000250266">
    <property type="component" value="Unassembled WGS sequence"/>
</dbReference>
<protein>
    <submittedName>
        <fullName evidence="2">Glycosyltransferase family 32 protein</fullName>
    </submittedName>
</protein>
<name>A0A8E2DX48_9PEZI</name>
<dbReference type="Gene3D" id="3.90.550.20">
    <property type="match status" value="1"/>
</dbReference>
<dbReference type="GO" id="GO:0006487">
    <property type="term" value="P:protein N-linked glycosylation"/>
    <property type="evidence" value="ECO:0007669"/>
    <property type="project" value="TreeGrafter"/>
</dbReference>
<dbReference type="SUPFAM" id="SSF53448">
    <property type="entry name" value="Nucleotide-diphospho-sugar transferases"/>
    <property type="match status" value="1"/>
</dbReference>
<comment type="similarity">
    <text evidence="1">Belongs to the glycosyltransferase 32 family.</text>
</comment>
<dbReference type="GO" id="GO:0000009">
    <property type="term" value="F:alpha-1,6-mannosyltransferase activity"/>
    <property type="evidence" value="ECO:0007669"/>
    <property type="project" value="InterPro"/>
</dbReference>
<gene>
    <name evidence="2" type="ORF">K432DRAFT_398919</name>
</gene>
<keyword evidence="2" id="KW-0808">Transferase</keyword>
<dbReference type="InterPro" id="IPR029044">
    <property type="entry name" value="Nucleotide-diphossugar_trans"/>
</dbReference>
<evidence type="ECO:0000256" key="1">
    <source>
        <dbReference type="ARBA" id="ARBA00009003"/>
    </source>
</evidence>
<dbReference type="InterPro" id="IPR039367">
    <property type="entry name" value="Och1-like"/>
</dbReference>
<dbReference type="InterPro" id="IPR007577">
    <property type="entry name" value="GlycoTrfase_DXD_sugar-bd_CS"/>
</dbReference>
<evidence type="ECO:0000313" key="3">
    <source>
        <dbReference type="Proteomes" id="UP000250266"/>
    </source>
</evidence>
<proteinExistence type="inferred from homology"/>
<keyword evidence="3" id="KW-1185">Reference proteome</keyword>
<dbReference type="PANTHER" id="PTHR31834">
    <property type="entry name" value="INITIATION-SPECIFIC ALPHA-1,6-MANNOSYLTRANSFERASE"/>
    <property type="match status" value="1"/>
</dbReference>
<reference evidence="2 3" key="1">
    <citation type="journal article" date="2016" name="Nat. Commun.">
        <title>Ectomycorrhizal ecology is imprinted in the genome of the dominant symbiotic fungus Cenococcum geophilum.</title>
        <authorList>
            <consortium name="DOE Joint Genome Institute"/>
            <person name="Peter M."/>
            <person name="Kohler A."/>
            <person name="Ohm R.A."/>
            <person name="Kuo A."/>
            <person name="Krutzmann J."/>
            <person name="Morin E."/>
            <person name="Arend M."/>
            <person name="Barry K.W."/>
            <person name="Binder M."/>
            <person name="Choi C."/>
            <person name="Clum A."/>
            <person name="Copeland A."/>
            <person name="Grisel N."/>
            <person name="Haridas S."/>
            <person name="Kipfer T."/>
            <person name="LaButti K."/>
            <person name="Lindquist E."/>
            <person name="Lipzen A."/>
            <person name="Maire R."/>
            <person name="Meier B."/>
            <person name="Mihaltcheva S."/>
            <person name="Molinier V."/>
            <person name="Murat C."/>
            <person name="Poggeler S."/>
            <person name="Quandt C.A."/>
            <person name="Sperisen C."/>
            <person name="Tritt A."/>
            <person name="Tisserant E."/>
            <person name="Crous P.W."/>
            <person name="Henrissat B."/>
            <person name="Nehls U."/>
            <person name="Egli S."/>
            <person name="Spatafora J.W."/>
            <person name="Grigoriev I.V."/>
            <person name="Martin F.M."/>
        </authorList>
    </citation>
    <scope>NUCLEOTIDE SEQUENCE [LARGE SCALE GENOMIC DNA]</scope>
    <source>
        <strain evidence="2 3">CBS 459.81</strain>
    </source>
</reference>
<dbReference type="GO" id="GO:0000136">
    <property type="term" value="C:mannan polymerase complex"/>
    <property type="evidence" value="ECO:0007669"/>
    <property type="project" value="TreeGrafter"/>
</dbReference>
<accession>A0A8E2DX48</accession>
<dbReference type="AlphaFoldDB" id="A0A8E2DX48"/>
<sequence>MPCYALLCLPPHASCPPISPVEAGMLLPYRPLGSKILYSTTLVTLCAIAFLYHFWDLSDRVSHRLQHAEPLLPPSMIPKTIWYKLGPNGLNNKTREWTDSCIKNNPDYRAEFMTDLSGDDYVAKAFAFRPDIVETYLGLTIPILKADILRYLLLLDQGGIWSDLDVSCEEIPIDEWIPPQYKDHAGLIVGWEFDVGWADNFIRQFTTWTIMAKPGLPHMSMVIEDILETLSAKRAEHNVSLSDLTLVMLGDVVDITGPRAFTRSILKSVGLSLNTTIPIPTIASLIKPKLVGDLLIMPGNAFAASSNTYEEKEGLGPPLVTHHYAGTWKNDHGGEQP</sequence>
<dbReference type="EMBL" id="KV745803">
    <property type="protein sequence ID" value="OCK73372.1"/>
    <property type="molecule type" value="Genomic_DNA"/>
</dbReference>
<organism evidence="2 3">
    <name type="scientific">Lepidopterella palustris CBS 459.81</name>
    <dbReference type="NCBI Taxonomy" id="1314670"/>
    <lineage>
        <taxon>Eukaryota</taxon>
        <taxon>Fungi</taxon>
        <taxon>Dikarya</taxon>
        <taxon>Ascomycota</taxon>
        <taxon>Pezizomycotina</taxon>
        <taxon>Dothideomycetes</taxon>
        <taxon>Pleosporomycetidae</taxon>
        <taxon>Mytilinidiales</taxon>
        <taxon>Argynnaceae</taxon>
        <taxon>Lepidopterella</taxon>
    </lineage>
</organism>
<dbReference type="Pfam" id="PF04488">
    <property type="entry name" value="Gly_transf_sug"/>
    <property type="match status" value="1"/>
</dbReference>
<dbReference type="OrthoDB" id="409543at2759"/>
<dbReference type="PANTHER" id="PTHR31834:SF8">
    <property type="entry name" value="TRANSFERASE, PUTATIVE (AFU_ORTHOLOGUE AFUA_6G14040)-RELATED"/>
    <property type="match status" value="1"/>
</dbReference>